<evidence type="ECO:0000313" key="1">
    <source>
        <dbReference type="Proteomes" id="UP000095286"/>
    </source>
</evidence>
<dbReference type="WBParaSite" id="RSKR_0000480700.1">
    <property type="protein sequence ID" value="RSKR_0000480700.1"/>
    <property type="gene ID" value="RSKR_0000480700"/>
</dbReference>
<dbReference type="Proteomes" id="UP000095286">
    <property type="component" value="Unplaced"/>
</dbReference>
<proteinExistence type="predicted"/>
<accession>A0AC35TV11</accession>
<evidence type="ECO:0000313" key="2">
    <source>
        <dbReference type="WBParaSite" id="RSKR_0000480700.1"/>
    </source>
</evidence>
<organism evidence="1 2">
    <name type="scientific">Rhabditophanes sp. KR3021</name>
    <dbReference type="NCBI Taxonomy" id="114890"/>
    <lineage>
        <taxon>Eukaryota</taxon>
        <taxon>Metazoa</taxon>
        <taxon>Ecdysozoa</taxon>
        <taxon>Nematoda</taxon>
        <taxon>Chromadorea</taxon>
        <taxon>Rhabditida</taxon>
        <taxon>Tylenchina</taxon>
        <taxon>Panagrolaimomorpha</taxon>
        <taxon>Strongyloidoidea</taxon>
        <taxon>Alloionematidae</taxon>
        <taxon>Rhabditophanes</taxon>
    </lineage>
</organism>
<sequence length="449" mass="49237">MPTMLPSNMTQEQTKSYLLQLEIEDLTKNLRSGEYLVVRADNRSPSPEPVYDAQNKLATCEFILGFMSDTKCKRTNTRELRKRQELEHHRHDKIQQLLKLNSAYKPPADYRSPQVRLSDKVYIPQDDHPEINFVGLLIGPRGNTLKSLEGDTGAKIIIRGKGSVKEGKLSRRDGPLPGENEQLHAFVTGSDSEVIKKAVNKIRQIIDEALLMPDGNNELRKTQLKELALLNGTLRPEDMVVKQFCGNCGAEGHKTYECMNPINATASIVCTACGGNGHIAKDCKNPLAGGVVIDEEYQALMNQLNEVSSDPAYTTSMYSGSQQYGNAQQQAGVTVDLNQGRYQQPPTSASYYGGAPQANYGYPAQGMGGYDQNAFNGSMFYGVPPPPPMGGDGSSMGYGEQAIDPIEKMRADALAYASRQAGNNQETTEVAQSSSDDALNQFYAMSNQN</sequence>
<protein>
    <submittedName>
        <fullName evidence="2">Branchpoint-bridging protein</fullName>
    </submittedName>
</protein>
<name>A0AC35TV11_9BILA</name>
<reference evidence="2" key="1">
    <citation type="submission" date="2016-11" db="UniProtKB">
        <authorList>
            <consortium name="WormBaseParasite"/>
        </authorList>
    </citation>
    <scope>IDENTIFICATION</scope>
    <source>
        <strain evidence="2">KR3021</strain>
    </source>
</reference>